<evidence type="ECO:0000259" key="4">
    <source>
        <dbReference type="Pfam" id="PF16978"/>
    </source>
</evidence>
<dbReference type="Pfam" id="PF16979">
    <property type="entry name" value="SIN1_PH"/>
    <property type="match status" value="1"/>
</dbReference>
<dbReference type="EMBL" id="KQ434998">
    <property type="protein sequence ID" value="KZC13286.1"/>
    <property type="molecule type" value="Genomic_DNA"/>
</dbReference>
<dbReference type="AlphaFoldDB" id="A0A154PN40"/>
<protein>
    <submittedName>
        <fullName evidence="6">Stress-activated map kinase-interacting protein 1</fullName>
    </submittedName>
</protein>
<keyword evidence="7" id="KW-1185">Reference proteome</keyword>
<evidence type="ECO:0000259" key="3">
    <source>
        <dbReference type="Pfam" id="PF05422"/>
    </source>
</evidence>
<dbReference type="GO" id="GO:0005737">
    <property type="term" value="C:cytoplasm"/>
    <property type="evidence" value="ECO:0007669"/>
    <property type="project" value="TreeGrafter"/>
</dbReference>
<dbReference type="OrthoDB" id="241990at2759"/>
<dbReference type="Pfam" id="PF16978">
    <property type="entry name" value="CRIM"/>
    <property type="match status" value="1"/>
</dbReference>
<evidence type="ECO:0000256" key="1">
    <source>
        <dbReference type="ARBA" id="ARBA00009407"/>
    </source>
</evidence>
<keyword evidence="6" id="KW-0808">Transferase</keyword>
<sequence length="456" mass="53360">MAFYDNDHWLLSHIRDSFLLTDNTGQCEMVMVGEDIPKQLKSNCMLHCYPGMEESDDEDLDALVESYDVQMDMEYSHRERSNTAKRLEKMDLERKKAAKVNVKWENNPTMSLTQQSELFQRKDFRKKPGQSNKRYSLLSEQLEKCPNLPQNPFMEYAKFDGSAQVDIPIRKYRIFMCMLPKEHRMYPIQIIVVATAKVLEFIGLICYKYANEHPDHPLKEDITRYGLYFTEDDGEVDWDLPCLDPREIISKFEFTTLGLTEMKPSDRARYNMIGRVETKDEDDFLERQNKEQKEVAEDLAKMEGHTTAMEAPLYQSYRVYIINKVRAKTEIYLGISGEKIEINPVMTGKGAGRFWNRQRAVSYQIDNIAWCEITETKGSKTIFTIVYTPHTSTSENILASSGQFKNHEFEADSITAEEIVRKINHILELHNSTSRKEYLSQKERKAARRKSFHLHR</sequence>
<dbReference type="PANTHER" id="PTHR13335">
    <property type="entry name" value="TARGET OF RAPAMYCIN COMPLEX 2 SUBUNIT MAPKAP1"/>
    <property type="match status" value="1"/>
</dbReference>
<proteinExistence type="inferred from homology"/>
<dbReference type="Gene3D" id="2.30.29.30">
    <property type="entry name" value="Pleckstrin-homology domain (PH domain)/Phosphotyrosine-binding domain (PTB)"/>
    <property type="match status" value="1"/>
</dbReference>
<evidence type="ECO:0000313" key="6">
    <source>
        <dbReference type="EMBL" id="KZC13286.1"/>
    </source>
</evidence>
<dbReference type="PANTHER" id="PTHR13335:SF1">
    <property type="entry name" value="TARGET OF RAPAMYCIN COMPLEX 2 SUBUNIT MAPKAP1"/>
    <property type="match status" value="1"/>
</dbReference>
<dbReference type="GO" id="GO:0005546">
    <property type="term" value="F:phosphatidylinositol-4,5-bisphosphate binding"/>
    <property type="evidence" value="ECO:0007669"/>
    <property type="project" value="TreeGrafter"/>
</dbReference>
<dbReference type="InterPro" id="IPR031313">
    <property type="entry name" value="Sin1_PH_dom"/>
</dbReference>
<gene>
    <name evidence="6" type="ORF">WN55_05592</name>
</gene>
<name>A0A154PN40_DUFNO</name>
<evidence type="ECO:0000313" key="7">
    <source>
        <dbReference type="Proteomes" id="UP000076502"/>
    </source>
</evidence>
<dbReference type="Proteomes" id="UP000076502">
    <property type="component" value="Unassembled WGS sequence"/>
</dbReference>
<reference evidence="6 7" key="1">
    <citation type="submission" date="2015-07" db="EMBL/GenBank/DDBJ databases">
        <title>The genome of Dufourea novaeangliae.</title>
        <authorList>
            <person name="Pan H."/>
            <person name="Kapheim K."/>
        </authorList>
    </citation>
    <scope>NUCLEOTIDE SEQUENCE [LARGE SCALE GENOMIC DNA]</scope>
    <source>
        <strain evidence="6">0120121106</strain>
        <tissue evidence="6">Whole body</tissue>
    </source>
</reference>
<accession>A0A154PN40</accession>
<dbReference type="GO" id="GO:0031932">
    <property type="term" value="C:TORC2 complex"/>
    <property type="evidence" value="ECO:0007669"/>
    <property type="project" value="InterPro"/>
</dbReference>
<organism evidence="6 7">
    <name type="scientific">Dufourea novaeangliae</name>
    <name type="common">Sweat bee</name>
    <dbReference type="NCBI Taxonomy" id="178035"/>
    <lineage>
        <taxon>Eukaryota</taxon>
        <taxon>Metazoa</taxon>
        <taxon>Ecdysozoa</taxon>
        <taxon>Arthropoda</taxon>
        <taxon>Hexapoda</taxon>
        <taxon>Insecta</taxon>
        <taxon>Pterygota</taxon>
        <taxon>Neoptera</taxon>
        <taxon>Endopterygota</taxon>
        <taxon>Hymenoptera</taxon>
        <taxon>Apocrita</taxon>
        <taxon>Aculeata</taxon>
        <taxon>Apoidea</taxon>
        <taxon>Anthophila</taxon>
        <taxon>Halictidae</taxon>
        <taxon>Rophitinae</taxon>
        <taxon>Dufourea</taxon>
    </lineage>
</organism>
<dbReference type="OMA" id="NAKFWPQ"/>
<feature type="compositionally biased region" description="Basic residues" evidence="2">
    <location>
        <begin position="445"/>
        <end position="456"/>
    </location>
</feature>
<feature type="domain" description="CRIM" evidence="4">
    <location>
        <begin position="136"/>
        <end position="267"/>
    </location>
</feature>
<dbReference type="Pfam" id="PF05422">
    <property type="entry name" value="SIN1"/>
    <property type="match status" value="1"/>
</dbReference>
<evidence type="ECO:0000259" key="5">
    <source>
        <dbReference type="Pfam" id="PF16979"/>
    </source>
</evidence>
<dbReference type="InterPro" id="IPR032679">
    <property type="entry name" value="Sin1_N"/>
</dbReference>
<evidence type="ECO:0000256" key="2">
    <source>
        <dbReference type="SAM" id="MobiDB-lite"/>
    </source>
</evidence>
<keyword evidence="6" id="KW-0418">Kinase</keyword>
<feature type="domain" description="SIN1-type PH" evidence="5">
    <location>
        <begin position="313"/>
        <end position="428"/>
    </location>
</feature>
<dbReference type="GO" id="GO:0038203">
    <property type="term" value="P:TORC2 signaling"/>
    <property type="evidence" value="ECO:0007669"/>
    <property type="project" value="TreeGrafter"/>
</dbReference>
<feature type="region of interest" description="Disordered" evidence="2">
    <location>
        <begin position="437"/>
        <end position="456"/>
    </location>
</feature>
<dbReference type="GO" id="GO:0016301">
    <property type="term" value="F:kinase activity"/>
    <property type="evidence" value="ECO:0007669"/>
    <property type="project" value="UniProtKB-KW"/>
</dbReference>
<comment type="similarity">
    <text evidence="1">Belongs to the SIN1 family.</text>
</comment>
<dbReference type="InterPro" id="IPR011993">
    <property type="entry name" value="PH-like_dom_sf"/>
</dbReference>
<dbReference type="GO" id="GO:0005886">
    <property type="term" value="C:plasma membrane"/>
    <property type="evidence" value="ECO:0007669"/>
    <property type="project" value="TreeGrafter"/>
</dbReference>
<dbReference type="STRING" id="178035.A0A154PN40"/>
<dbReference type="InterPro" id="IPR008828">
    <property type="entry name" value="Sin1/Avo1"/>
</dbReference>
<feature type="domain" description="Sin1 N-terminal" evidence="3">
    <location>
        <begin position="46"/>
        <end position="124"/>
    </location>
</feature>
<dbReference type="InterPro" id="IPR031567">
    <property type="entry name" value="CRIM_dom"/>
</dbReference>